<dbReference type="InterPro" id="IPR036215">
    <property type="entry name" value="TM0957-like_sf"/>
</dbReference>
<dbReference type="RefSeq" id="WP_008507904.1">
    <property type="nucleotide sequence ID" value="NZ_RBKU01000001.1"/>
</dbReference>
<evidence type="ECO:0000256" key="1">
    <source>
        <dbReference type="SAM" id="Phobius"/>
    </source>
</evidence>
<dbReference type="AlphaFoldDB" id="A0A495IYW0"/>
<keyword evidence="3" id="KW-1185">Reference proteome</keyword>
<evidence type="ECO:0000313" key="3">
    <source>
        <dbReference type="Proteomes" id="UP000268007"/>
    </source>
</evidence>
<gene>
    <name evidence="2" type="ORF">BDD43_1161</name>
</gene>
<reference evidence="2 3" key="1">
    <citation type="submission" date="2018-10" db="EMBL/GenBank/DDBJ databases">
        <title>Genomic Encyclopedia of Archaeal and Bacterial Type Strains, Phase II (KMG-II): from individual species to whole genera.</title>
        <authorList>
            <person name="Goeker M."/>
        </authorList>
    </citation>
    <scope>NUCLEOTIDE SEQUENCE [LARGE SCALE GENOMIC DNA]</scope>
    <source>
        <strain evidence="2 3">DSM 18602</strain>
    </source>
</reference>
<dbReference type="SUPFAM" id="SSF141318">
    <property type="entry name" value="TM0957-like"/>
    <property type="match status" value="1"/>
</dbReference>
<name>A0A495IYW0_9SPHI</name>
<sequence length="205" mass="22632">MRKEIKYAIWFVIIIFIGYNSVYFRKLSELKATGKTFNAVAYAQDLLTNKLPAVTEKAITLDELITQLKVSPANTFAENGHVLSIGSTKFFMVKGTGTITDMDDSDVKLSTIAHNDFQIATEFVFGNAIRDASGLVDLNDFTNTVDLSNISSEINKIIRAKVIPPFKSAAKKGDKIEFTGAVELNQAHLNLNDIEMLPVSLKIIP</sequence>
<keyword evidence="1" id="KW-1133">Transmembrane helix</keyword>
<keyword evidence="2" id="KW-0449">Lipoprotein</keyword>
<dbReference type="InterPro" id="IPR014582">
    <property type="entry name" value="UCP033535_lipo"/>
</dbReference>
<keyword evidence="1" id="KW-0812">Transmembrane</keyword>
<protein>
    <submittedName>
        <fullName evidence="2">Putative lipoprotein DUF2291</fullName>
    </submittedName>
</protein>
<comment type="caution">
    <text evidence="2">The sequence shown here is derived from an EMBL/GenBank/DDBJ whole genome shotgun (WGS) entry which is preliminary data.</text>
</comment>
<dbReference type="OrthoDB" id="1425705at2"/>
<dbReference type="Proteomes" id="UP000268007">
    <property type="component" value="Unassembled WGS sequence"/>
</dbReference>
<dbReference type="Gene3D" id="2.40.50.420">
    <property type="entry name" value="Envelope glycoprotein gp160, DUF2291, alpha/beta domain"/>
    <property type="match status" value="1"/>
</dbReference>
<feature type="transmembrane region" description="Helical" evidence="1">
    <location>
        <begin position="7"/>
        <end position="24"/>
    </location>
</feature>
<organism evidence="2 3">
    <name type="scientific">Mucilaginibacter gracilis</name>
    <dbReference type="NCBI Taxonomy" id="423350"/>
    <lineage>
        <taxon>Bacteria</taxon>
        <taxon>Pseudomonadati</taxon>
        <taxon>Bacteroidota</taxon>
        <taxon>Sphingobacteriia</taxon>
        <taxon>Sphingobacteriales</taxon>
        <taxon>Sphingobacteriaceae</taxon>
        <taxon>Mucilaginibacter</taxon>
    </lineage>
</organism>
<dbReference type="EMBL" id="RBKU01000001">
    <property type="protein sequence ID" value="RKR81019.1"/>
    <property type="molecule type" value="Genomic_DNA"/>
</dbReference>
<proteinExistence type="predicted"/>
<dbReference type="Pfam" id="PF10054">
    <property type="entry name" value="DUF2291"/>
    <property type="match status" value="1"/>
</dbReference>
<keyword evidence="1" id="KW-0472">Membrane</keyword>
<accession>A0A495IYW0</accession>
<evidence type="ECO:0000313" key="2">
    <source>
        <dbReference type="EMBL" id="RKR81019.1"/>
    </source>
</evidence>
<dbReference type="Gene3D" id="1.10.10.1260">
    <property type="entry name" value="Envelope glycoprotein gp160, DUF2291, helical domain"/>
    <property type="match status" value="1"/>
</dbReference>